<feature type="compositionally biased region" description="Polar residues" evidence="1">
    <location>
        <begin position="391"/>
        <end position="410"/>
    </location>
</feature>
<evidence type="ECO:0000313" key="4">
    <source>
        <dbReference type="Proteomes" id="UP000887013"/>
    </source>
</evidence>
<dbReference type="EMBL" id="BMAW01012674">
    <property type="protein sequence ID" value="GFT29914.1"/>
    <property type="molecule type" value="Genomic_DNA"/>
</dbReference>
<comment type="caution">
    <text evidence="3">The sequence shown here is derived from an EMBL/GenBank/DDBJ whole genome shotgun (WGS) entry which is preliminary data.</text>
</comment>
<proteinExistence type="predicted"/>
<feature type="region of interest" description="Disordered" evidence="1">
    <location>
        <begin position="391"/>
        <end position="430"/>
    </location>
</feature>
<feature type="region of interest" description="Disordered" evidence="1">
    <location>
        <begin position="499"/>
        <end position="519"/>
    </location>
</feature>
<evidence type="ECO:0000256" key="2">
    <source>
        <dbReference type="SAM" id="SignalP"/>
    </source>
</evidence>
<dbReference type="AlphaFoldDB" id="A0A8X6TL11"/>
<feature type="signal peptide" evidence="2">
    <location>
        <begin position="1"/>
        <end position="19"/>
    </location>
</feature>
<keyword evidence="2" id="KW-0732">Signal</keyword>
<dbReference type="OrthoDB" id="365605at2759"/>
<gene>
    <name evidence="3" type="primary">AVEN_104088_1</name>
    <name evidence="3" type="ORF">NPIL_361261</name>
</gene>
<accession>A0A8X6TL11</accession>
<dbReference type="Proteomes" id="UP000887013">
    <property type="component" value="Unassembled WGS sequence"/>
</dbReference>
<feature type="compositionally biased region" description="Basic and acidic residues" evidence="1">
    <location>
        <begin position="411"/>
        <end position="423"/>
    </location>
</feature>
<evidence type="ECO:0000313" key="3">
    <source>
        <dbReference type="EMBL" id="GFT29914.1"/>
    </source>
</evidence>
<protein>
    <submittedName>
        <fullName evidence="3">VWFC domain-containing protein</fullName>
    </submittedName>
</protein>
<feature type="chain" id="PRO_5036495004" evidence="2">
    <location>
        <begin position="20"/>
        <end position="591"/>
    </location>
</feature>
<organism evidence="3 4">
    <name type="scientific">Nephila pilipes</name>
    <name type="common">Giant wood spider</name>
    <name type="synonym">Nephila maculata</name>
    <dbReference type="NCBI Taxonomy" id="299642"/>
    <lineage>
        <taxon>Eukaryota</taxon>
        <taxon>Metazoa</taxon>
        <taxon>Ecdysozoa</taxon>
        <taxon>Arthropoda</taxon>
        <taxon>Chelicerata</taxon>
        <taxon>Arachnida</taxon>
        <taxon>Araneae</taxon>
        <taxon>Araneomorphae</taxon>
        <taxon>Entelegynae</taxon>
        <taxon>Araneoidea</taxon>
        <taxon>Nephilidae</taxon>
        <taxon>Nephila</taxon>
    </lineage>
</organism>
<feature type="compositionally biased region" description="Polar residues" evidence="1">
    <location>
        <begin position="477"/>
        <end position="490"/>
    </location>
</feature>
<name>A0A8X6TL11_NEPPI</name>
<evidence type="ECO:0000256" key="1">
    <source>
        <dbReference type="SAM" id="MobiDB-lite"/>
    </source>
</evidence>
<feature type="region of interest" description="Disordered" evidence="1">
    <location>
        <begin position="471"/>
        <end position="490"/>
    </location>
</feature>
<keyword evidence="4" id="KW-1185">Reference proteome</keyword>
<reference evidence="3" key="1">
    <citation type="submission" date="2020-08" db="EMBL/GenBank/DDBJ databases">
        <title>Multicomponent nature underlies the extraordinary mechanical properties of spider dragline silk.</title>
        <authorList>
            <person name="Kono N."/>
            <person name="Nakamura H."/>
            <person name="Mori M."/>
            <person name="Yoshida Y."/>
            <person name="Ohtoshi R."/>
            <person name="Malay A.D."/>
            <person name="Moran D.A.P."/>
            <person name="Tomita M."/>
            <person name="Numata K."/>
            <person name="Arakawa K."/>
        </authorList>
    </citation>
    <scope>NUCLEOTIDE SEQUENCE</scope>
</reference>
<sequence length="591" mass="66682">MFSLKSGVLFILLITQVLGRFISEETLEENVLKSLINEELLEDCNCEWRYYKHYETKGCKVLQTNSCGCPVNYTCPDMKSTTSSKVCLYQNEEYKVGEKIKLTDQCQVCKCIDENSPHIVCRHRECPQLDPVQGQNCHPVYEKNKCCASGYECVGNEIQNGSESSGAVCIHDNVTYPLGAKIYPSDDLCLICECLENWNGINNSSCYQQECVFEKKKHLLEMGCIPVYHESKCCPIEYYCPQDFGFKNAKPLDTLVESESTDDGDFCVFGESAYKIGAELSMNNSCVKCSCQVPPDFTCIHQSCHPPPNVENCDAFYIADKCCPEYDCLLADNSEIDNTERENSTSGEIICPTPLCEDNSCQIGILPGHQCPTCICVEDPEQTQNLIREILSHSSNNTNEKEPLSSTFTEELSKERTENEGIEPRMLNPETALQTNENTYPEDADYFLQNQFDGGASVEEVNNHLSPTEIRRKRSVDSQQESNQSPYSQQQWTVLQQNDDPLDASESSEIEREFSEDSSENIDELKVFGSREPARSLEDMMELDETEFNNVLWVTEVPGCPTPLCENSSCRIGIPNGHRCPTCICIKKRQP</sequence>